<evidence type="ECO:0000313" key="4">
    <source>
        <dbReference type="Proteomes" id="UP000663833"/>
    </source>
</evidence>
<gene>
    <name evidence="3" type="ORF">LUA448_LOCUS17900</name>
</gene>
<keyword evidence="2" id="KW-1133">Transmembrane helix</keyword>
<evidence type="ECO:0000313" key="3">
    <source>
        <dbReference type="EMBL" id="CAF3404411.1"/>
    </source>
</evidence>
<proteinExistence type="predicted"/>
<feature type="compositionally biased region" description="Acidic residues" evidence="1">
    <location>
        <begin position="317"/>
        <end position="329"/>
    </location>
</feature>
<dbReference type="EMBL" id="CAJNYD010002213">
    <property type="protein sequence ID" value="CAF3404411.1"/>
    <property type="molecule type" value="Genomic_DNA"/>
</dbReference>
<comment type="caution">
    <text evidence="3">The sequence shown here is derived from an EMBL/GenBank/DDBJ whole genome shotgun (WGS) entry which is preliminary data.</text>
</comment>
<feature type="transmembrane region" description="Helical" evidence="2">
    <location>
        <begin position="217"/>
        <end position="240"/>
    </location>
</feature>
<feature type="transmembrane region" description="Helical" evidence="2">
    <location>
        <begin position="87"/>
        <end position="106"/>
    </location>
</feature>
<evidence type="ECO:0000256" key="2">
    <source>
        <dbReference type="SAM" id="Phobius"/>
    </source>
</evidence>
<feature type="transmembrane region" description="Helical" evidence="2">
    <location>
        <begin position="61"/>
        <end position="81"/>
    </location>
</feature>
<dbReference type="AlphaFoldDB" id="A0A818A8N8"/>
<feature type="transmembrane region" description="Helical" evidence="2">
    <location>
        <begin position="33"/>
        <end position="54"/>
    </location>
</feature>
<feature type="transmembrane region" description="Helical" evidence="2">
    <location>
        <begin position="118"/>
        <end position="135"/>
    </location>
</feature>
<name>A0A818A8N8_9BILA</name>
<dbReference type="Proteomes" id="UP000663833">
    <property type="component" value="Unassembled WGS sequence"/>
</dbReference>
<feature type="region of interest" description="Disordered" evidence="1">
    <location>
        <begin position="309"/>
        <end position="337"/>
    </location>
</feature>
<reference evidence="3" key="1">
    <citation type="submission" date="2021-02" db="EMBL/GenBank/DDBJ databases">
        <authorList>
            <person name="Nowell W R."/>
        </authorList>
    </citation>
    <scope>NUCLEOTIDE SEQUENCE</scope>
</reference>
<protein>
    <submittedName>
        <fullName evidence="3">Uncharacterized protein</fullName>
    </submittedName>
</protein>
<keyword evidence="2" id="KW-0812">Transmembrane</keyword>
<keyword evidence="2" id="KW-0472">Membrane</keyword>
<evidence type="ECO:0000256" key="1">
    <source>
        <dbReference type="SAM" id="MobiDB-lite"/>
    </source>
</evidence>
<accession>A0A818A8N8</accession>
<sequence>MLPIYELFYSPDQQSEVSAKKTFSIWRTFKHHIPHFLIAIVVDIILPLVIYFILQKHTKPVYALLAAGTPPLVMVITKAILFCTFDALGFLVFTTFAITGIVVVITRNPIVLLLEKSVITGIISIIFAITLIPFHCCHHRCSLRPVGYYMYQDLVPTNREDVGLPEHIFCDQQEQVDSRYTDLQEEVSSRKVFHKEEVVQVYDWIYKNCSSFRLSCIIITSIWAIGLLFEFLARLFLIIFHLPVNKIVIYGHVILSSITVICIVSTITCIAIERKHTLLFIESWNIKQKKNRSFDIAKQLITQQSFGSVFHQPSDSTTDETDDDDDENPLSDKCSDSGEAKNILHDTKCGLFINERYMNIPAEISLPAIRTLRLEMSFELDYWIVHAKLRLHTSDTSTIYYVNGEEEIFQQYPSLSIDYNPTQSNNNNNNNGWTHRRKIIFVSTYKLDEICSNIEQKLKK</sequence>
<feature type="transmembrane region" description="Helical" evidence="2">
    <location>
        <begin position="247"/>
        <end position="267"/>
    </location>
</feature>
<organism evidence="3 4">
    <name type="scientific">Rotaria socialis</name>
    <dbReference type="NCBI Taxonomy" id="392032"/>
    <lineage>
        <taxon>Eukaryota</taxon>
        <taxon>Metazoa</taxon>
        <taxon>Spiralia</taxon>
        <taxon>Gnathifera</taxon>
        <taxon>Rotifera</taxon>
        <taxon>Eurotatoria</taxon>
        <taxon>Bdelloidea</taxon>
        <taxon>Philodinida</taxon>
        <taxon>Philodinidae</taxon>
        <taxon>Rotaria</taxon>
    </lineage>
</organism>